<evidence type="ECO:0000313" key="2">
    <source>
        <dbReference type="EMBL" id="OGK51235.1"/>
    </source>
</evidence>
<proteinExistence type="predicted"/>
<feature type="transmembrane region" description="Helical" evidence="1">
    <location>
        <begin position="75"/>
        <end position="101"/>
    </location>
</feature>
<protein>
    <recommendedName>
        <fullName evidence="4">DUF304 domain-containing protein</fullName>
    </recommendedName>
</protein>
<evidence type="ECO:0000256" key="1">
    <source>
        <dbReference type="SAM" id="Phobius"/>
    </source>
</evidence>
<accession>A0A1F7J6I7</accession>
<dbReference type="EMBL" id="MGAQ01000003">
    <property type="protein sequence ID" value="OGK51235.1"/>
    <property type="molecule type" value="Genomic_DNA"/>
</dbReference>
<dbReference type="AlphaFoldDB" id="A0A1F7J6I7"/>
<evidence type="ECO:0008006" key="4">
    <source>
        <dbReference type="Google" id="ProtNLM"/>
    </source>
</evidence>
<organism evidence="2 3">
    <name type="scientific">Candidatus Roizmanbacteria bacterium RIFCSPLOWO2_01_FULL_40_42</name>
    <dbReference type="NCBI Taxonomy" id="1802066"/>
    <lineage>
        <taxon>Bacteria</taxon>
        <taxon>Candidatus Roizmaniibacteriota</taxon>
    </lineage>
</organism>
<evidence type="ECO:0000313" key="3">
    <source>
        <dbReference type="Proteomes" id="UP000178558"/>
    </source>
</evidence>
<dbReference type="Proteomes" id="UP000178558">
    <property type="component" value="Unassembled WGS sequence"/>
</dbReference>
<keyword evidence="1" id="KW-1133">Transmembrane helix</keyword>
<keyword evidence="1" id="KW-0472">Membrane</keyword>
<reference evidence="2 3" key="1">
    <citation type="journal article" date="2016" name="Nat. Commun.">
        <title>Thousands of microbial genomes shed light on interconnected biogeochemical processes in an aquifer system.</title>
        <authorList>
            <person name="Anantharaman K."/>
            <person name="Brown C.T."/>
            <person name="Hug L.A."/>
            <person name="Sharon I."/>
            <person name="Castelle C.J."/>
            <person name="Probst A.J."/>
            <person name="Thomas B.C."/>
            <person name="Singh A."/>
            <person name="Wilkins M.J."/>
            <person name="Karaoz U."/>
            <person name="Brodie E.L."/>
            <person name="Williams K.H."/>
            <person name="Hubbard S.S."/>
            <person name="Banfield J.F."/>
        </authorList>
    </citation>
    <scope>NUCLEOTIDE SEQUENCE [LARGE SCALE GENOMIC DNA]</scope>
</reference>
<sequence>MSEGHHKKRKEKQRLVDFPIIKPGIAEHVLCIQRQHPIVFVTAAILQGVIALFLLAALFFIAFFLSDLQPFNNGIVLVDIALVIVSIFSVSIIFTFLTWYYQFYIVTNKSIIHRYCFRIAGPFSEIVYAERMHIRDIDRSPPNLICDFLKIEDVHVHFRKLDREDPFIFKTPEDAQEIEDIIHDLVIAARKGTYVDK</sequence>
<gene>
    <name evidence="2" type="ORF">A3B50_03385</name>
</gene>
<comment type="caution">
    <text evidence="2">The sequence shown here is derived from an EMBL/GenBank/DDBJ whole genome shotgun (WGS) entry which is preliminary data.</text>
</comment>
<keyword evidence="1" id="KW-0812">Transmembrane</keyword>
<feature type="transmembrane region" description="Helical" evidence="1">
    <location>
        <begin position="38"/>
        <end position="63"/>
    </location>
</feature>
<name>A0A1F7J6I7_9BACT</name>